<dbReference type="SUPFAM" id="SSF55347">
    <property type="entry name" value="Glyceraldehyde-3-phosphate dehydrogenase-like, C-terminal domain"/>
    <property type="match status" value="1"/>
</dbReference>
<organism evidence="3 4">
    <name type="scientific">Natronosalvus hydrolyticus</name>
    <dbReference type="NCBI Taxonomy" id="2979988"/>
    <lineage>
        <taxon>Archaea</taxon>
        <taxon>Methanobacteriati</taxon>
        <taxon>Methanobacteriota</taxon>
        <taxon>Stenosarchaea group</taxon>
        <taxon>Halobacteria</taxon>
        <taxon>Halobacteriales</taxon>
        <taxon>Natrialbaceae</taxon>
        <taxon>Natronosalvus</taxon>
    </lineage>
</organism>
<sequence length="340" mass="35972">MTISGKEANAGSDTVRIGLLSTAHLHAGAYAGQLAALEGATLVGVADEDDNQGREFAADHDVDFLDADSLLERADGVIICSTNVDHHGWATRAAEAGVDVLSEKPLASDPDVAREIVDTCTEAGVHLGVAMPLRFSLPVLEAKDALENGTIGNLQMISGTNRGKMPGSWFVDPEASGGGAVMDHTVHIVDLVHWLTGERVSEVYAEVGTHFHDLEVEDVNLLSMTLTDGTQFSLDGSWSRPDSWDFWGDATVSLVGTDATVDVECFAQKTKFTEDGGDGSGVQSLYWGDDPNGGLVADFVDSIRNDHQPKITGSEGVEAVAVVEAAYESAERGEPVDVSY</sequence>
<evidence type="ECO:0000313" key="4">
    <source>
        <dbReference type="Proteomes" id="UP001321047"/>
    </source>
</evidence>
<proteinExistence type="predicted"/>
<dbReference type="Pfam" id="PF01408">
    <property type="entry name" value="GFO_IDH_MocA"/>
    <property type="match status" value="1"/>
</dbReference>
<accession>A0AAP3E6C3</accession>
<dbReference type="InterPro" id="IPR036291">
    <property type="entry name" value="NAD(P)-bd_dom_sf"/>
</dbReference>
<evidence type="ECO:0000259" key="1">
    <source>
        <dbReference type="Pfam" id="PF01408"/>
    </source>
</evidence>
<dbReference type="RefSeq" id="WP_342806777.1">
    <property type="nucleotide sequence ID" value="NZ_JAOPJZ010000002.1"/>
</dbReference>
<dbReference type="Gene3D" id="3.40.50.720">
    <property type="entry name" value="NAD(P)-binding Rossmann-like Domain"/>
    <property type="match status" value="1"/>
</dbReference>
<dbReference type="PANTHER" id="PTHR43377">
    <property type="entry name" value="BILIVERDIN REDUCTASE A"/>
    <property type="match status" value="1"/>
</dbReference>
<dbReference type="AlphaFoldDB" id="A0AAP3E6C3"/>
<dbReference type="Proteomes" id="UP001321047">
    <property type="component" value="Unassembled WGS sequence"/>
</dbReference>
<dbReference type="InterPro" id="IPR051450">
    <property type="entry name" value="Gfo/Idh/MocA_Oxidoreductases"/>
</dbReference>
<dbReference type="GO" id="GO:0000166">
    <property type="term" value="F:nucleotide binding"/>
    <property type="evidence" value="ECO:0007669"/>
    <property type="project" value="InterPro"/>
</dbReference>
<dbReference type="Gene3D" id="3.30.360.10">
    <property type="entry name" value="Dihydrodipicolinate Reductase, domain 2"/>
    <property type="match status" value="1"/>
</dbReference>
<protein>
    <submittedName>
        <fullName evidence="3">Gfo/Idh/MocA family oxidoreductase</fullName>
    </submittedName>
</protein>
<dbReference type="PANTHER" id="PTHR43377:SF1">
    <property type="entry name" value="BILIVERDIN REDUCTASE A"/>
    <property type="match status" value="1"/>
</dbReference>
<gene>
    <name evidence="3" type="ORF">OB919_04380</name>
</gene>
<keyword evidence="4" id="KW-1185">Reference proteome</keyword>
<dbReference type="EMBL" id="JAOPJZ010000002">
    <property type="protein sequence ID" value="MCU4751224.1"/>
    <property type="molecule type" value="Genomic_DNA"/>
</dbReference>
<reference evidence="3 4" key="1">
    <citation type="submission" date="2022-09" db="EMBL/GenBank/DDBJ databases">
        <title>Enrichment on poylsaccharides allowed isolation of novel metabolic and taxonomic groups of Haloarchaea.</title>
        <authorList>
            <person name="Sorokin D.Y."/>
            <person name="Elcheninov A.G."/>
            <person name="Khizhniak T.V."/>
            <person name="Kolganova T.V."/>
            <person name="Kublanov I.V."/>
        </authorList>
    </citation>
    <scope>NUCLEOTIDE SEQUENCE [LARGE SCALE GENOMIC DNA]</scope>
    <source>
        <strain evidence="3 4">AArc-curdl1</strain>
    </source>
</reference>
<dbReference type="SUPFAM" id="SSF51735">
    <property type="entry name" value="NAD(P)-binding Rossmann-fold domains"/>
    <property type="match status" value="1"/>
</dbReference>
<feature type="domain" description="GFO/IDH/MocA-like oxidoreductase" evidence="2">
    <location>
        <begin position="140"/>
        <end position="261"/>
    </location>
</feature>
<feature type="domain" description="Gfo/Idh/MocA-like oxidoreductase N-terminal" evidence="1">
    <location>
        <begin position="35"/>
        <end position="130"/>
    </location>
</feature>
<name>A0AAP3E6C3_9EURY</name>
<comment type="caution">
    <text evidence="3">The sequence shown here is derived from an EMBL/GenBank/DDBJ whole genome shotgun (WGS) entry which is preliminary data.</text>
</comment>
<dbReference type="Pfam" id="PF22725">
    <property type="entry name" value="GFO_IDH_MocA_C3"/>
    <property type="match status" value="1"/>
</dbReference>
<dbReference type="InterPro" id="IPR055170">
    <property type="entry name" value="GFO_IDH_MocA-like_dom"/>
</dbReference>
<evidence type="ECO:0000313" key="3">
    <source>
        <dbReference type="EMBL" id="MCU4751224.1"/>
    </source>
</evidence>
<dbReference type="InterPro" id="IPR000683">
    <property type="entry name" value="Gfo/Idh/MocA-like_OxRdtase_N"/>
</dbReference>
<evidence type="ECO:0000259" key="2">
    <source>
        <dbReference type="Pfam" id="PF22725"/>
    </source>
</evidence>